<dbReference type="Pfam" id="PF00126">
    <property type="entry name" value="HTH_1"/>
    <property type="match status" value="1"/>
</dbReference>
<evidence type="ECO:0000313" key="7">
    <source>
        <dbReference type="Proteomes" id="UP000295443"/>
    </source>
</evidence>
<protein>
    <submittedName>
        <fullName evidence="6">LysR family transcriptional regulator</fullName>
    </submittedName>
</protein>
<dbReference type="AlphaFoldDB" id="A0A4R1BM23"/>
<dbReference type="GO" id="GO:0006351">
    <property type="term" value="P:DNA-templated transcription"/>
    <property type="evidence" value="ECO:0007669"/>
    <property type="project" value="TreeGrafter"/>
</dbReference>
<sequence>MSMNWNEMEAFCTVAELASFTRAAERLGLPKSSTSRAVANLEARLEVRLLERSTRRLRLTDAGRDLYEQIAPLFGRLHDVVEESQAQRDRPQGVLRISSPFEFGILQLNRIICDLLLRHAGLEAEIELSTRHSHPLEGNFDLVFSLHESDPEDSSMVARRVFTIATVLCAAPVLVERFGLPQQPRDLAAWPCLADATDTLWRFTRPGHPETHEVQVNGRLRTGNASLRLGAAEAGLGAAVISATLCREAIEQGRLVQLLPDYRPMPRRVYVFMPARRLMPARVRAFLDAIDSLVGEKEPDRAGLRLIR</sequence>
<keyword evidence="4" id="KW-0804">Transcription</keyword>
<dbReference type="EMBL" id="SJZB01000011">
    <property type="protein sequence ID" value="TCJ18396.1"/>
    <property type="molecule type" value="Genomic_DNA"/>
</dbReference>
<gene>
    <name evidence="6" type="ORF">EZJ19_02490</name>
</gene>
<organism evidence="6 7">
    <name type="scientific">Parasulfuritortus cantonensis</name>
    <dbReference type="NCBI Taxonomy" id="2528202"/>
    <lineage>
        <taxon>Bacteria</taxon>
        <taxon>Pseudomonadati</taxon>
        <taxon>Pseudomonadota</taxon>
        <taxon>Betaproteobacteria</taxon>
        <taxon>Nitrosomonadales</taxon>
        <taxon>Thiobacillaceae</taxon>
        <taxon>Parasulfuritortus</taxon>
    </lineage>
</organism>
<dbReference type="Proteomes" id="UP000295443">
    <property type="component" value="Unassembled WGS sequence"/>
</dbReference>
<evidence type="ECO:0000256" key="3">
    <source>
        <dbReference type="ARBA" id="ARBA00023125"/>
    </source>
</evidence>
<comment type="similarity">
    <text evidence="1">Belongs to the LysR transcriptional regulatory family.</text>
</comment>
<keyword evidence="3" id="KW-0238">DNA-binding</keyword>
<dbReference type="FunFam" id="1.10.10.10:FF:000001">
    <property type="entry name" value="LysR family transcriptional regulator"/>
    <property type="match status" value="1"/>
</dbReference>
<dbReference type="PANTHER" id="PTHR30537">
    <property type="entry name" value="HTH-TYPE TRANSCRIPTIONAL REGULATOR"/>
    <property type="match status" value="1"/>
</dbReference>
<keyword evidence="7" id="KW-1185">Reference proteome</keyword>
<dbReference type="InterPro" id="IPR005119">
    <property type="entry name" value="LysR_subst-bd"/>
</dbReference>
<dbReference type="Gene3D" id="3.40.190.290">
    <property type="match status" value="1"/>
</dbReference>
<dbReference type="InterPro" id="IPR036388">
    <property type="entry name" value="WH-like_DNA-bd_sf"/>
</dbReference>
<evidence type="ECO:0000313" key="6">
    <source>
        <dbReference type="EMBL" id="TCJ18396.1"/>
    </source>
</evidence>
<dbReference type="PROSITE" id="PS50931">
    <property type="entry name" value="HTH_LYSR"/>
    <property type="match status" value="1"/>
</dbReference>
<accession>A0A4R1BM23</accession>
<feature type="domain" description="HTH lysR-type" evidence="5">
    <location>
        <begin position="3"/>
        <end position="60"/>
    </location>
</feature>
<dbReference type="Pfam" id="PF03466">
    <property type="entry name" value="LysR_substrate"/>
    <property type="match status" value="1"/>
</dbReference>
<dbReference type="InterPro" id="IPR058163">
    <property type="entry name" value="LysR-type_TF_proteobact-type"/>
</dbReference>
<dbReference type="SUPFAM" id="SSF53850">
    <property type="entry name" value="Periplasmic binding protein-like II"/>
    <property type="match status" value="1"/>
</dbReference>
<dbReference type="CDD" id="cd08422">
    <property type="entry name" value="PBP2_CrgA_like"/>
    <property type="match status" value="1"/>
</dbReference>
<name>A0A4R1BM23_9PROT</name>
<dbReference type="InterPro" id="IPR036390">
    <property type="entry name" value="WH_DNA-bd_sf"/>
</dbReference>
<keyword evidence="2" id="KW-0805">Transcription regulation</keyword>
<dbReference type="PANTHER" id="PTHR30537:SF35">
    <property type="entry name" value="TRANSCRIPTIONAL REGULATORY PROTEIN"/>
    <property type="match status" value="1"/>
</dbReference>
<dbReference type="InterPro" id="IPR000847">
    <property type="entry name" value="LysR_HTH_N"/>
</dbReference>
<proteinExistence type="inferred from homology"/>
<comment type="caution">
    <text evidence="6">The sequence shown here is derived from an EMBL/GenBank/DDBJ whole genome shotgun (WGS) entry which is preliminary data.</text>
</comment>
<dbReference type="OrthoDB" id="5671700at2"/>
<dbReference type="GO" id="GO:0043565">
    <property type="term" value="F:sequence-specific DNA binding"/>
    <property type="evidence" value="ECO:0007669"/>
    <property type="project" value="TreeGrafter"/>
</dbReference>
<dbReference type="Gene3D" id="1.10.10.10">
    <property type="entry name" value="Winged helix-like DNA-binding domain superfamily/Winged helix DNA-binding domain"/>
    <property type="match status" value="1"/>
</dbReference>
<dbReference type="GO" id="GO:0003700">
    <property type="term" value="F:DNA-binding transcription factor activity"/>
    <property type="evidence" value="ECO:0007669"/>
    <property type="project" value="InterPro"/>
</dbReference>
<evidence type="ECO:0000259" key="5">
    <source>
        <dbReference type="PROSITE" id="PS50931"/>
    </source>
</evidence>
<evidence type="ECO:0000256" key="1">
    <source>
        <dbReference type="ARBA" id="ARBA00009437"/>
    </source>
</evidence>
<evidence type="ECO:0000256" key="4">
    <source>
        <dbReference type="ARBA" id="ARBA00023163"/>
    </source>
</evidence>
<evidence type="ECO:0000256" key="2">
    <source>
        <dbReference type="ARBA" id="ARBA00023015"/>
    </source>
</evidence>
<dbReference type="SUPFAM" id="SSF46785">
    <property type="entry name" value="Winged helix' DNA-binding domain"/>
    <property type="match status" value="1"/>
</dbReference>
<reference evidence="6 7" key="1">
    <citation type="submission" date="2019-03" db="EMBL/GenBank/DDBJ databases">
        <title>Genome sequence of Thiobacillaceae bacterium LSR1, a sulfur-oxidizing bacterium isolated from freshwater sediment.</title>
        <authorList>
            <person name="Li S."/>
        </authorList>
    </citation>
    <scope>NUCLEOTIDE SEQUENCE [LARGE SCALE GENOMIC DNA]</scope>
    <source>
        <strain evidence="6 7">LSR1</strain>
    </source>
</reference>